<dbReference type="EMBL" id="CP037968">
    <property type="protein sequence ID" value="QYZ78550.1"/>
    <property type="molecule type" value="Genomic_DNA"/>
</dbReference>
<dbReference type="GO" id="GO:0016787">
    <property type="term" value="F:hydrolase activity"/>
    <property type="evidence" value="ECO:0007669"/>
    <property type="project" value="UniProtKB-KW"/>
</dbReference>
<gene>
    <name evidence="4" type="ORF">E2N92_03440</name>
</gene>
<dbReference type="SUPFAM" id="SSF109604">
    <property type="entry name" value="HD-domain/PDEase-like"/>
    <property type="match status" value="1"/>
</dbReference>
<reference evidence="4" key="2">
    <citation type="submission" date="2019-03" db="EMBL/GenBank/DDBJ databases">
        <authorList>
            <person name="Chen S.-C."/>
            <person name="Wu S.-Y."/>
            <person name="Lai M.-C."/>
        </authorList>
    </citation>
    <scope>NUCLEOTIDE SEQUENCE</scope>
    <source>
        <strain evidence="4">ML15</strain>
    </source>
</reference>
<dbReference type="Proteomes" id="UP000826709">
    <property type="component" value="Chromosome"/>
</dbReference>
<evidence type="ECO:0000256" key="2">
    <source>
        <dbReference type="SAM" id="MobiDB-lite"/>
    </source>
</evidence>
<evidence type="ECO:0000259" key="3">
    <source>
        <dbReference type="PROSITE" id="PS51831"/>
    </source>
</evidence>
<dbReference type="InterPro" id="IPR004365">
    <property type="entry name" value="NA-bd_OB_tRNA"/>
</dbReference>
<protein>
    <submittedName>
        <fullName evidence="4">HD domain-containing protein</fullName>
    </submittedName>
</protein>
<evidence type="ECO:0000256" key="1">
    <source>
        <dbReference type="ARBA" id="ARBA00022801"/>
    </source>
</evidence>
<dbReference type="SMART" id="SM00471">
    <property type="entry name" value="HDc"/>
    <property type="match status" value="1"/>
</dbReference>
<sequence length="322" mass="34509">MSERPGKQKYAAEVTDGEGVDDLFLLKTFEVKQKKDGSPYIWAEIADVTGTLSCFIWGVQGYGDTVMEIASSLRPGEVYQVRGFAKIYNGSVQVSVNEGIAALAEPVSPALVDPNDYVSSPVKDLDLKGGVLRMAGEITDPVLGQMVLEAISSVDGFFIKPAAKGRHHEYRGGLAEHTLETARIALAACEAGRTDADRDLVIAGALLHDIGKAFCFEEQGLGFAAQPEYDLVGHVTLGVSYIAPIAKKRLPAGKAAHLLHILQAHHGPHGEVPCQTPEAWTVHLADLTSATLREAADDQADLVPGSGKRNGWRSGGPVWRFE</sequence>
<name>A0A8G1A102_9EURY</name>
<dbReference type="KEGG" id="mfk:E2N92_03440"/>
<dbReference type="RefSeq" id="WP_220682310.1">
    <property type="nucleotide sequence ID" value="NZ_CP037968.1"/>
</dbReference>
<dbReference type="Gene3D" id="1.10.3210.10">
    <property type="entry name" value="Hypothetical protein af1432"/>
    <property type="match status" value="1"/>
</dbReference>
<dbReference type="InterPro" id="IPR003607">
    <property type="entry name" value="HD/PDEase_dom"/>
</dbReference>
<feature type="region of interest" description="Disordered" evidence="2">
    <location>
        <begin position="301"/>
        <end position="322"/>
    </location>
</feature>
<proteinExistence type="predicted"/>
<organism evidence="4 5">
    <name type="scientific">Methanofollis formosanus</name>
    <dbReference type="NCBI Taxonomy" id="299308"/>
    <lineage>
        <taxon>Archaea</taxon>
        <taxon>Methanobacteriati</taxon>
        <taxon>Methanobacteriota</taxon>
        <taxon>Stenosarchaea group</taxon>
        <taxon>Methanomicrobia</taxon>
        <taxon>Methanomicrobiales</taxon>
        <taxon>Methanomicrobiaceae</taxon>
        <taxon>Methanofollis</taxon>
    </lineage>
</organism>
<dbReference type="PANTHER" id="PTHR37294">
    <property type="entry name" value="3'-5' EXORIBONUCLEASE YHAM"/>
    <property type="match status" value="1"/>
</dbReference>
<accession>A0A8G1A102</accession>
<evidence type="ECO:0000313" key="4">
    <source>
        <dbReference type="EMBL" id="QYZ78550.1"/>
    </source>
</evidence>
<dbReference type="NCBIfam" id="TIGR00277">
    <property type="entry name" value="HDIG"/>
    <property type="match status" value="1"/>
</dbReference>
<reference evidence="4" key="1">
    <citation type="journal article" date="2005" name="Int. J. Syst. Evol. Microbiol.">
        <title>Methanofollis formosanus sp. nov., isolated from a fish pond.</title>
        <authorList>
            <person name="Wu S.Y."/>
            <person name="Chen S.C."/>
            <person name="Lai M.C."/>
        </authorList>
    </citation>
    <scope>NUCLEOTIDE SEQUENCE</scope>
    <source>
        <strain evidence="4">ML15</strain>
    </source>
</reference>
<keyword evidence="5" id="KW-1185">Reference proteome</keyword>
<feature type="domain" description="HD" evidence="3">
    <location>
        <begin position="174"/>
        <end position="291"/>
    </location>
</feature>
<dbReference type="Pfam" id="PF01336">
    <property type="entry name" value="tRNA_anti-codon"/>
    <property type="match status" value="1"/>
</dbReference>
<dbReference type="AlphaFoldDB" id="A0A8G1A102"/>
<dbReference type="GO" id="GO:0003676">
    <property type="term" value="F:nucleic acid binding"/>
    <property type="evidence" value="ECO:0007669"/>
    <property type="project" value="InterPro"/>
</dbReference>
<dbReference type="PANTHER" id="PTHR37294:SF1">
    <property type="entry name" value="3'-5' EXORIBONUCLEASE YHAM"/>
    <property type="match status" value="1"/>
</dbReference>
<dbReference type="Pfam" id="PF01966">
    <property type="entry name" value="HD"/>
    <property type="match status" value="1"/>
</dbReference>
<dbReference type="InterPro" id="IPR006675">
    <property type="entry name" value="HDIG_dom"/>
</dbReference>
<dbReference type="InterPro" id="IPR006674">
    <property type="entry name" value="HD_domain"/>
</dbReference>
<dbReference type="InterPro" id="IPR050798">
    <property type="entry name" value="YhaM_exoribonuc/phosphodiest"/>
</dbReference>
<keyword evidence="1" id="KW-0378">Hydrolase</keyword>
<dbReference type="OrthoDB" id="114744at2157"/>
<dbReference type="CDD" id="cd00077">
    <property type="entry name" value="HDc"/>
    <property type="match status" value="1"/>
</dbReference>
<dbReference type="GO" id="GO:0031125">
    <property type="term" value="P:rRNA 3'-end processing"/>
    <property type="evidence" value="ECO:0007669"/>
    <property type="project" value="TreeGrafter"/>
</dbReference>
<evidence type="ECO:0000313" key="5">
    <source>
        <dbReference type="Proteomes" id="UP000826709"/>
    </source>
</evidence>
<dbReference type="PROSITE" id="PS51831">
    <property type="entry name" value="HD"/>
    <property type="match status" value="1"/>
</dbReference>